<feature type="region of interest" description="Disordered" evidence="1">
    <location>
        <begin position="15"/>
        <end position="43"/>
    </location>
</feature>
<proteinExistence type="predicted"/>
<gene>
    <name evidence="2" type="ORF">PC9H_002317</name>
</gene>
<reference evidence="2" key="1">
    <citation type="submission" date="2019-07" db="EMBL/GenBank/DDBJ databases">
        <authorList>
            <person name="Palmer J.M."/>
        </authorList>
    </citation>
    <scope>NUCLEOTIDE SEQUENCE</scope>
    <source>
        <strain evidence="2">PC9</strain>
    </source>
</reference>
<feature type="compositionally biased region" description="Basic and acidic residues" evidence="1">
    <location>
        <begin position="218"/>
        <end position="227"/>
    </location>
</feature>
<evidence type="ECO:0000256" key="1">
    <source>
        <dbReference type="SAM" id="MobiDB-lite"/>
    </source>
</evidence>
<protein>
    <submittedName>
        <fullName evidence="2">Uncharacterized protein</fullName>
    </submittedName>
</protein>
<dbReference type="AlphaFoldDB" id="A0A8H6ZGI4"/>
<dbReference type="VEuPathDB" id="FungiDB:PC9H_002317"/>
<dbReference type="GeneID" id="59372158"/>
<evidence type="ECO:0000313" key="3">
    <source>
        <dbReference type="Proteomes" id="UP000623687"/>
    </source>
</evidence>
<feature type="region of interest" description="Disordered" evidence="1">
    <location>
        <begin position="204"/>
        <end position="231"/>
    </location>
</feature>
<dbReference type="RefSeq" id="XP_036625604.1">
    <property type="nucleotide sequence ID" value="XM_036771958.1"/>
</dbReference>
<keyword evidence="3" id="KW-1185">Reference proteome</keyword>
<dbReference type="Proteomes" id="UP000623687">
    <property type="component" value="Unassembled WGS sequence"/>
</dbReference>
<comment type="caution">
    <text evidence="2">The sequence shown here is derived from an EMBL/GenBank/DDBJ whole genome shotgun (WGS) entry which is preliminary data.</text>
</comment>
<organism evidence="2 3">
    <name type="scientific">Pleurotus ostreatus</name>
    <name type="common">Oyster mushroom</name>
    <name type="synonym">White-rot fungus</name>
    <dbReference type="NCBI Taxonomy" id="5322"/>
    <lineage>
        <taxon>Eukaryota</taxon>
        <taxon>Fungi</taxon>
        <taxon>Dikarya</taxon>
        <taxon>Basidiomycota</taxon>
        <taxon>Agaricomycotina</taxon>
        <taxon>Agaricomycetes</taxon>
        <taxon>Agaricomycetidae</taxon>
        <taxon>Agaricales</taxon>
        <taxon>Pleurotineae</taxon>
        <taxon>Pleurotaceae</taxon>
        <taxon>Pleurotus</taxon>
    </lineage>
</organism>
<sequence length="280" mass="30834">MATYSQMSWLDPALLSDEDATPASTPQREVSPPISNERKNPDAPAVLARLNIDDIKRLPDVLFCDIVRGGPGGNQQVARIYMLPERLPCPWPPRGPFAPVTREDLQFVELPVDCDGAVGVADALERVGVDADASESDSDDTANVATEFKWRAFEPQTRSFGAEPLYSTTDLSDAIVLAIGQDAQQGEQSGEEYEGDGDIAAAIPVQAAPRESKRKRSRQDAGTDGKAKRIKRTYAKGFDEDGCVLDLRRASAHEGRETPCEQVWRQDHQVQSLWRKDLAW</sequence>
<dbReference type="OrthoDB" id="10411170at2759"/>
<evidence type="ECO:0000313" key="2">
    <source>
        <dbReference type="EMBL" id="KAF7416057.1"/>
    </source>
</evidence>
<name>A0A8H6ZGI4_PLEOS</name>
<accession>A0A8H6ZGI4</accession>
<dbReference type="EMBL" id="JACETU010000011">
    <property type="protein sequence ID" value="KAF7416057.1"/>
    <property type="molecule type" value="Genomic_DNA"/>
</dbReference>